<gene>
    <name evidence="1" type="ORF">FNH08_06335</name>
</gene>
<dbReference type="Proteomes" id="UP000400924">
    <property type="component" value="Unassembled WGS sequence"/>
</dbReference>
<protein>
    <recommendedName>
        <fullName evidence="3">HEAT repeat domain-containing protein</fullName>
    </recommendedName>
</protein>
<comment type="caution">
    <text evidence="1">The sequence shown here is derived from an EMBL/GenBank/DDBJ whole genome shotgun (WGS) entry which is preliminary data.</text>
</comment>
<dbReference type="RefSeq" id="WP_152770248.1">
    <property type="nucleotide sequence ID" value="NZ_VJZC01000024.1"/>
</dbReference>
<accession>A0A5N8XCF4</accession>
<proteinExistence type="predicted"/>
<reference evidence="1 2" key="1">
    <citation type="submission" date="2019-07" db="EMBL/GenBank/DDBJ databases">
        <title>New species of Amycolatopsis and Streptomyces.</title>
        <authorList>
            <person name="Duangmal K."/>
            <person name="Teo W.F.A."/>
            <person name="Lipun K."/>
        </authorList>
    </citation>
    <scope>NUCLEOTIDE SEQUENCE [LARGE SCALE GENOMIC DNA]</scope>
    <source>
        <strain evidence="1 2">NBRC 106415</strain>
    </source>
</reference>
<evidence type="ECO:0000313" key="2">
    <source>
        <dbReference type="Proteomes" id="UP000400924"/>
    </source>
</evidence>
<dbReference type="OrthoDB" id="4158365at2"/>
<dbReference type="EMBL" id="VJZC01000024">
    <property type="protein sequence ID" value="MPY56796.1"/>
    <property type="molecule type" value="Genomic_DNA"/>
</dbReference>
<keyword evidence="2" id="KW-1185">Reference proteome</keyword>
<dbReference type="AlphaFoldDB" id="A0A5N8XCF4"/>
<evidence type="ECO:0008006" key="3">
    <source>
        <dbReference type="Google" id="ProtNLM"/>
    </source>
</evidence>
<name>A0A5N8XCF4_9ACTN</name>
<evidence type="ECO:0000313" key="1">
    <source>
        <dbReference type="EMBL" id="MPY56796.1"/>
    </source>
</evidence>
<organism evidence="1 2">
    <name type="scientific">Streptomyces spongiae</name>
    <dbReference type="NCBI Taxonomy" id="565072"/>
    <lineage>
        <taxon>Bacteria</taxon>
        <taxon>Bacillati</taxon>
        <taxon>Actinomycetota</taxon>
        <taxon>Actinomycetes</taxon>
        <taxon>Kitasatosporales</taxon>
        <taxon>Streptomycetaceae</taxon>
        <taxon>Streptomyces</taxon>
    </lineage>
</organism>
<sequence>MKVEIARHAWGSLKSLGGEDSLILRAALCDLCEAASDGDVDLAIQRIEDEAVTQGLLSESSAAAARCLVHGLYTLTGYALARSLETLAAIASGSPAPAQTAARTISERCLKEASLGFPAYCEILETSRDIDCRSAAIDLILMCGLYDPYLRPAARFALQSAISSGSLTELDDLMAASLAELDQV</sequence>